<accession>A0A176XH77</accession>
<name>A0A176XH77_AGRTU</name>
<evidence type="ECO:0000256" key="2">
    <source>
        <dbReference type="ARBA" id="ARBA00023125"/>
    </source>
</evidence>
<dbReference type="InterPro" id="IPR035418">
    <property type="entry name" value="AraC-bd_2"/>
</dbReference>
<dbReference type="GO" id="GO:0003700">
    <property type="term" value="F:DNA-binding transcription factor activity"/>
    <property type="evidence" value="ECO:0007669"/>
    <property type="project" value="InterPro"/>
</dbReference>
<keyword evidence="3" id="KW-0804">Transcription</keyword>
<dbReference type="SMART" id="SM00342">
    <property type="entry name" value="HTH_ARAC"/>
    <property type="match status" value="1"/>
</dbReference>
<dbReference type="InterPro" id="IPR009057">
    <property type="entry name" value="Homeodomain-like_sf"/>
</dbReference>
<gene>
    <name evidence="5" type="ORF">A7J57_22740</name>
</gene>
<feature type="domain" description="HTH araC/xylS-type" evidence="4">
    <location>
        <begin position="233"/>
        <end position="333"/>
    </location>
</feature>
<dbReference type="RefSeq" id="WP_063947998.1">
    <property type="nucleotide sequence ID" value="NZ_JBJDNA010000003.1"/>
</dbReference>
<keyword evidence="2" id="KW-0238">DNA-binding</keyword>
<dbReference type="InterPro" id="IPR050204">
    <property type="entry name" value="AraC_XylS_family_regulators"/>
</dbReference>
<evidence type="ECO:0000313" key="6">
    <source>
        <dbReference type="Proteomes" id="UP000077098"/>
    </source>
</evidence>
<comment type="caution">
    <text evidence="5">The sequence shown here is derived from an EMBL/GenBank/DDBJ whole genome shotgun (WGS) entry which is preliminary data.</text>
</comment>
<keyword evidence="1" id="KW-0805">Transcription regulation</keyword>
<dbReference type="InterPro" id="IPR018060">
    <property type="entry name" value="HTH_AraC"/>
</dbReference>
<dbReference type="Pfam" id="PF12833">
    <property type="entry name" value="HTH_18"/>
    <property type="match status" value="1"/>
</dbReference>
<dbReference type="PANTHER" id="PTHR46796">
    <property type="entry name" value="HTH-TYPE TRANSCRIPTIONAL ACTIVATOR RHAS-RELATED"/>
    <property type="match status" value="1"/>
</dbReference>
<dbReference type="PANTHER" id="PTHR46796:SF12">
    <property type="entry name" value="HTH-TYPE DNA-BINDING TRANSCRIPTIONAL ACTIVATOR EUTR"/>
    <property type="match status" value="1"/>
</dbReference>
<dbReference type="Gene3D" id="1.10.10.60">
    <property type="entry name" value="Homeodomain-like"/>
    <property type="match status" value="1"/>
</dbReference>
<dbReference type="AlphaFoldDB" id="A0A176XH77"/>
<sequence length="341" mass="37652">MLETALLEDGDGKPLLTGKLNGSREWSAVNAFCNRTYMPLSTRPLTRGADPDATMRMLKIGRITFSRFCFGTPTRADDFDPSSGNIIVVNTLRGSVRHPLAGNDVFDSRPGDSYVVDCSRTDYWNVADGHDLQLNLTIPHSIMEETAARWYGFVPGDDLWKKRLIFGAGHSAWLCLLEYATRSLSARNDGVSDALIARRIEETICLELLRNWAGSAGINLETGARAAAPYYVREAERLMTENAGEAPSVSDIAHRVGVTTRSLSEGFRRFRGITPHEFQSRQRLASLREALVAASAGETVTSIAKRRGYTNLGALATSYRKLYGESPAETLRGRLSMARRI</sequence>
<dbReference type="SUPFAM" id="SSF46689">
    <property type="entry name" value="Homeodomain-like"/>
    <property type="match status" value="1"/>
</dbReference>
<dbReference type="Pfam" id="PF14525">
    <property type="entry name" value="AraC_binding_2"/>
    <property type="match status" value="1"/>
</dbReference>
<evidence type="ECO:0000256" key="3">
    <source>
        <dbReference type="ARBA" id="ARBA00023163"/>
    </source>
</evidence>
<dbReference type="Proteomes" id="UP000077098">
    <property type="component" value="Unassembled WGS sequence"/>
</dbReference>
<dbReference type="PROSITE" id="PS01124">
    <property type="entry name" value="HTH_ARAC_FAMILY_2"/>
    <property type="match status" value="1"/>
</dbReference>
<evidence type="ECO:0000313" key="5">
    <source>
        <dbReference type="EMBL" id="OAE48220.1"/>
    </source>
</evidence>
<reference evidence="5 6" key="1">
    <citation type="submission" date="2016-05" db="EMBL/GenBank/DDBJ databases">
        <authorList>
            <person name="Lavstsen T."/>
            <person name="Jespersen J.S."/>
        </authorList>
    </citation>
    <scope>NUCLEOTIDE SEQUENCE [LARGE SCALE GENOMIC DNA]</scope>
    <source>
        <strain evidence="5 6">KCJ1736</strain>
    </source>
</reference>
<organism evidence="5 6">
    <name type="scientific">Agrobacterium tumefaciens</name>
    <dbReference type="NCBI Taxonomy" id="358"/>
    <lineage>
        <taxon>Bacteria</taxon>
        <taxon>Pseudomonadati</taxon>
        <taxon>Pseudomonadota</taxon>
        <taxon>Alphaproteobacteria</taxon>
        <taxon>Hyphomicrobiales</taxon>
        <taxon>Rhizobiaceae</taxon>
        <taxon>Rhizobium/Agrobacterium group</taxon>
        <taxon>Agrobacterium</taxon>
        <taxon>Agrobacterium tumefaciens complex</taxon>
    </lineage>
</organism>
<proteinExistence type="predicted"/>
<protein>
    <submittedName>
        <fullName evidence="5">Transcriptional regulator</fullName>
    </submittedName>
</protein>
<dbReference type="GO" id="GO:0043565">
    <property type="term" value="F:sequence-specific DNA binding"/>
    <property type="evidence" value="ECO:0007669"/>
    <property type="project" value="InterPro"/>
</dbReference>
<evidence type="ECO:0000256" key="1">
    <source>
        <dbReference type="ARBA" id="ARBA00023015"/>
    </source>
</evidence>
<evidence type="ECO:0000259" key="4">
    <source>
        <dbReference type="PROSITE" id="PS01124"/>
    </source>
</evidence>
<dbReference type="EMBL" id="LXPS01000007">
    <property type="protein sequence ID" value="OAE48220.1"/>
    <property type="molecule type" value="Genomic_DNA"/>
</dbReference>